<dbReference type="RefSeq" id="WP_145389398.1">
    <property type="nucleotide sequence ID" value="NZ_CP037423.1"/>
</dbReference>
<dbReference type="OrthoDB" id="9800130at2"/>
<name>A0A518HWR8_9BACT</name>
<evidence type="ECO:0000313" key="2">
    <source>
        <dbReference type="EMBL" id="QDV45197.1"/>
    </source>
</evidence>
<gene>
    <name evidence="2" type="ORF">Enr13x_50720</name>
</gene>
<dbReference type="KEGG" id="snep:Enr13x_50720"/>
<evidence type="ECO:0000256" key="1">
    <source>
        <dbReference type="SAM" id="Phobius"/>
    </source>
</evidence>
<accession>A0A518HWR8</accession>
<sequence length="157" mass="17387">MPEPFSLIAFLQDHTVALAWIAAVSGVLFVGCLLVAPWLVLKIPADYFVGDHRPRTLFADRHPVLRWTGLLAKNLVGGILILAGLVMLVLPGQGLLTILVGILMLDFPGKHHLEKKLAGMPPVFKSINWIRHRWNVAPIVLTRQPLDADREKGVRSL</sequence>
<keyword evidence="1" id="KW-1133">Transmembrane helix</keyword>
<dbReference type="AlphaFoldDB" id="A0A518HWR8"/>
<feature type="transmembrane region" description="Helical" evidence="1">
    <location>
        <begin position="75"/>
        <end position="105"/>
    </location>
</feature>
<feature type="transmembrane region" description="Helical" evidence="1">
    <location>
        <begin position="16"/>
        <end position="40"/>
    </location>
</feature>
<evidence type="ECO:0000313" key="3">
    <source>
        <dbReference type="Proteomes" id="UP000319004"/>
    </source>
</evidence>
<organism evidence="2 3">
    <name type="scientific">Stieleria neptunia</name>
    <dbReference type="NCBI Taxonomy" id="2527979"/>
    <lineage>
        <taxon>Bacteria</taxon>
        <taxon>Pseudomonadati</taxon>
        <taxon>Planctomycetota</taxon>
        <taxon>Planctomycetia</taxon>
        <taxon>Pirellulales</taxon>
        <taxon>Pirellulaceae</taxon>
        <taxon>Stieleria</taxon>
    </lineage>
</organism>
<proteinExistence type="predicted"/>
<keyword evidence="1 2" id="KW-0812">Transmembrane</keyword>
<dbReference type="Proteomes" id="UP000319004">
    <property type="component" value="Chromosome"/>
</dbReference>
<keyword evidence="3" id="KW-1185">Reference proteome</keyword>
<reference evidence="2 3" key="1">
    <citation type="submission" date="2019-03" db="EMBL/GenBank/DDBJ databases">
        <title>Deep-cultivation of Planctomycetes and their phenomic and genomic characterization uncovers novel biology.</title>
        <authorList>
            <person name="Wiegand S."/>
            <person name="Jogler M."/>
            <person name="Boedeker C."/>
            <person name="Pinto D."/>
            <person name="Vollmers J."/>
            <person name="Rivas-Marin E."/>
            <person name="Kohn T."/>
            <person name="Peeters S.H."/>
            <person name="Heuer A."/>
            <person name="Rast P."/>
            <person name="Oberbeckmann S."/>
            <person name="Bunk B."/>
            <person name="Jeske O."/>
            <person name="Meyerdierks A."/>
            <person name="Storesund J.E."/>
            <person name="Kallscheuer N."/>
            <person name="Luecker S."/>
            <person name="Lage O.M."/>
            <person name="Pohl T."/>
            <person name="Merkel B.J."/>
            <person name="Hornburger P."/>
            <person name="Mueller R.-W."/>
            <person name="Bruemmer F."/>
            <person name="Labrenz M."/>
            <person name="Spormann A.M."/>
            <person name="Op den Camp H."/>
            <person name="Overmann J."/>
            <person name="Amann R."/>
            <person name="Jetten M.S.M."/>
            <person name="Mascher T."/>
            <person name="Medema M.H."/>
            <person name="Devos D.P."/>
            <person name="Kaster A.-K."/>
            <person name="Ovreas L."/>
            <person name="Rohde M."/>
            <person name="Galperin M.Y."/>
            <person name="Jogler C."/>
        </authorList>
    </citation>
    <scope>NUCLEOTIDE SEQUENCE [LARGE SCALE GENOMIC DNA]</scope>
    <source>
        <strain evidence="2 3">Enr13</strain>
    </source>
</reference>
<protein>
    <submittedName>
        <fullName evidence="2">Transmembrane protein (PGPGW)</fullName>
    </submittedName>
</protein>
<keyword evidence="1" id="KW-0472">Membrane</keyword>
<dbReference type="EMBL" id="CP037423">
    <property type="protein sequence ID" value="QDV45197.1"/>
    <property type="molecule type" value="Genomic_DNA"/>
</dbReference>